<reference evidence="2 3" key="1">
    <citation type="submission" date="2016-09" db="EMBL/GenBank/DDBJ databases">
        <title>Pseudoalteromonas amylolytica sp. nov., isolated from the surface seawater.</title>
        <authorList>
            <person name="Wu Y.-H."/>
            <person name="Cheng H."/>
            <person name="Jin X.-B."/>
            <person name="Wang C.-S."/>
            <person name="Xu X.-W."/>
        </authorList>
    </citation>
    <scope>NUCLEOTIDE SEQUENCE [LARGE SCALE GENOMIC DNA]</scope>
    <source>
        <strain evidence="2 3">JW1</strain>
    </source>
</reference>
<keyword evidence="1" id="KW-0472">Membrane</keyword>
<dbReference type="OrthoDB" id="5998965at2"/>
<protein>
    <submittedName>
        <fullName evidence="2">Uncharacterized protein</fullName>
    </submittedName>
</protein>
<feature type="transmembrane region" description="Helical" evidence="1">
    <location>
        <begin position="7"/>
        <end position="25"/>
    </location>
</feature>
<dbReference type="EMBL" id="MKJU01000030">
    <property type="protein sequence ID" value="OHU88794.1"/>
    <property type="molecule type" value="Genomic_DNA"/>
</dbReference>
<feature type="transmembrane region" description="Helical" evidence="1">
    <location>
        <begin position="45"/>
        <end position="62"/>
    </location>
</feature>
<proteinExistence type="predicted"/>
<sequence length="127" mass="14362">MEDIGKVKLYLLRAMYIFIFVGLGLSNTPEAISEMGVSTDSYTVINAMLMGFMLMSLLGAFYPLKMLPILMFELLWKILWLALFALPMYLNAGLDEYAIGVAFACIIGVVLTPIVLPWRYIINTYFN</sequence>
<feature type="transmembrane region" description="Helical" evidence="1">
    <location>
        <begin position="97"/>
        <end position="118"/>
    </location>
</feature>
<keyword evidence="1" id="KW-0812">Transmembrane</keyword>
<keyword evidence="3" id="KW-1185">Reference proteome</keyword>
<name>A0A1S1MQ16_9GAMM</name>
<evidence type="ECO:0000313" key="3">
    <source>
        <dbReference type="Proteomes" id="UP000179786"/>
    </source>
</evidence>
<dbReference type="AlphaFoldDB" id="A0A1S1MQ16"/>
<evidence type="ECO:0000256" key="1">
    <source>
        <dbReference type="SAM" id="Phobius"/>
    </source>
</evidence>
<feature type="transmembrane region" description="Helical" evidence="1">
    <location>
        <begin position="74"/>
        <end position="91"/>
    </location>
</feature>
<keyword evidence="1" id="KW-1133">Transmembrane helix</keyword>
<accession>A0A1S1MQ16</accession>
<dbReference type="Proteomes" id="UP000179786">
    <property type="component" value="Unassembled WGS sequence"/>
</dbReference>
<organism evidence="2 3">
    <name type="scientific">Pseudoalteromonas amylolytica</name>
    <dbReference type="NCBI Taxonomy" id="1859457"/>
    <lineage>
        <taxon>Bacteria</taxon>
        <taxon>Pseudomonadati</taxon>
        <taxon>Pseudomonadota</taxon>
        <taxon>Gammaproteobacteria</taxon>
        <taxon>Alteromonadales</taxon>
        <taxon>Pseudoalteromonadaceae</taxon>
        <taxon>Pseudoalteromonas</taxon>
    </lineage>
</organism>
<dbReference type="RefSeq" id="WP_070986706.1">
    <property type="nucleotide sequence ID" value="NZ_MKJU01000030.1"/>
</dbReference>
<gene>
    <name evidence="2" type="ORF">BET10_18410</name>
</gene>
<comment type="caution">
    <text evidence="2">The sequence shown here is derived from an EMBL/GenBank/DDBJ whole genome shotgun (WGS) entry which is preliminary data.</text>
</comment>
<evidence type="ECO:0000313" key="2">
    <source>
        <dbReference type="EMBL" id="OHU88794.1"/>
    </source>
</evidence>